<reference evidence="3 4" key="1">
    <citation type="submission" date="2024-09" db="EMBL/GenBank/DDBJ databases">
        <authorList>
            <person name="Sun Q."/>
            <person name="Mori K."/>
        </authorList>
    </citation>
    <scope>NUCLEOTIDE SEQUENCE [LARGE SCALE GENOMIC DNA]</scope>
    <source>
        <strain evidence="3 4">CCM 7706</strain>
    </source>
</reference>
<evidence type="ECO:0000313" key="3">
    <source>
        <dbReference type="EMBL" id="MFC0205069.1"/>
    </source>
</evidence>
<dbReference type="Proteomes" id="UP001589798">
    <property type="component" value="Unassembled WGS sequence"/>
</dbReference>
<dbReference type="Gene3D" id="1.10.10.2520">
    <property type="entry name" value="Cell wall hydrolase SleB, domain 1"/>
    <property type="match status" value="1"/>
</dbReference>
<proteinExistence type="predicted"/>
<dbReference type="EMBL" id="JBHLWK010000015">
    <property type="protein sequence ID" value="MFC0205069.1"/>
    <property type="molecule type" value="Genomic_DNA"/>
</dbReference>
<keyword evidence="4" id="KW-1185">Reference proteome</keyword>
<dbReference type="GO" id="GO:0016787">
    <property type="term" value="F:hydrolase activity"/>
    <property type="evidence" value="ECO:0007669"/>
    <property type="project" value="UniProtKB-KW"/>
</dbReference>
<accession>A0ABV6CWG6</accession>
<evidence type="ECO:0000313" key="4">
    <source>
        <dbReference type="Proteomes" id="UP001589798"/>
    </source>
</evidence>
<evidence type="ECO:0000259" key="2">
    <source>
        <dbReference type="Pfam" id="PF07486"/>
    </source>
</evidence>
<feature type="region of interest" description="Disordered" evidence="1">
    <location>
        <begin position="312"/>
        <end position="349"/>
    </location>
</feature>
<organism evidence="3 4">
    <name type="scientific">Novosphingobium soli</name>
    <dbReference type="NCBI Taxonomy" id="574956"/>
    <lineage>
        <taxon>Bacteria</taxon>
        <taxon>Pseudomonadati</taxon>
        <taxon>Pseudomonadota</taxon>
        <taxon>Alphaproteobacteria</taxon>
        <taxon>Sphingomonadales</taxon>
        <taxon>Sphingomonadaceae</taxon>
        <taxon>Novosphingobium</taxon>
    </lineage>
</organism>
<dbReference type="RefSeq" id="WP_379487805.1">
    <property type="nucleotide sequence ID" value="NZ_JBHLWK010000015.1"/>
</dbReference>
<feature type="compositionally biased region" description="Low complexity" evidence="1">
    <location>
        <begin position="328"/>
        <end position="340"/>
    </location>
</feature>
<gene>
    <name evidence="3" type="ORF">ACFFJC_12420</name>
</gene>
<name>A0ABV6CWG6_9SPHN</name>
<feature type="domain" description="Cell wall hydrolase SleB" evidence="2">
    <location>
        <begin position="145"/>
        <end position="254"/>
    </location>
</feature>
<dbReference type="Pfam" id="PF07486">
    <property type="entry name" value="Hydrolase_2"/>
    <property type="match status" value="1"/>
</dbReference>
<dbReference type="InterPro" id="IPR011105">
    <property type="entry name" value="Cell_wall_hydrolase_SleB"/>
</dbReference>
<comment type="caution">
    <text evidence="3">The sequence shown here is derived from an EMBL/GenBank/DDBJ whole genome shotgun (WGS) entry which is preliminary data.</text>
</comment>
<keyword evidence="3" id="KW-0378">Hydrolase</keyword>
<dbReference type="InterPro" id="IPR042047">
    <property type="entry name" value="SleB_dom1"/>
</dbReference>
<sequence length="349" mass="36886">MRVNLTSLFSSGPGALAEFPWLTPSPRKRRKARMVLYSRAALVLSVLAAPQIAAIEFGDTPPAANAAHDSPTRLAAPRARVIDAPFAPKSLRALSAQEAEMWNAKIAGNPFASSPAVPFALSPQVPSFSKSLECLAAAVYYEAANEPIAGQRAVAQVVLNRVRHPEYPHSVCGVVFQGSERRTGCQFSFTCDGSLQRKPSVAGWQQAQGVAAAALAGSVYAPVGWSTHYHADYVVPYWAQGLQKLTTVGRHIFYRWNGAAGEGASFTSRVQVTEPEIALLPSPAPNTLIPSSPDEVKRVAATERPIIAADPSVSAVSGSATPEPPAIAPAAPLARPPANAERWIIGSTP</sequence>
<protein>
    <submittedName>
        <fullName evidence="3">Cell wall hydrolase</fullName>
    </submittedName>
</protein>
<evidence type="ECO:0000256" key="1">
    <source>
        <dbReference type="SAM" id="MobiDB-lite"/>
    </source>
</evidence>